<feature type="non-terminal residue" evidence="1">
    <location>
        <position position="80"/>
    </location>
</feature>
<gene>
    <name evidence="1" type="ORF">BIW11_06477</name>
</gene>
<organism evidence="1 2">
    <name type="scientific">Tropilaelaps mercedesae</name>
    <dbReference type="NCBI Taxonomy" id="418985"/>
    <lineage>
        <taxon>Eukaryota</taxon>
        <taxon>Metazoa</taxon>
        <taxon>Ecdysozoa</taxon>
        <taxon>Arthropoda</taxon>
        <taxon>Chelicerata</taxon>
        <taxon>Arachnida</taxon>
        <taxon>Acari</taxon>
        <taxon>Parasitiformes</taxon>
        <taxon>Mesostigmata</taxon>
        <taxon>Gamasina</taxon>
        <taxon>Dermanyssoidea</taxon>
        <taxon>Laelapidae</taxon>
        <taxon>Tropilaelaps</taxon>
    </lineage>
</organism>
<accession>A0A1V9XXZ5</accession>
<evidence type="ECO:0000313" key="2">
    <source>
        <dbReference type="Proteomes" id="UP000192247"/>
    </source>
</evidence>
<dbReference type="Proteomes" id="UP000192247">
    <property type="component" value="Unassembled WGS sequence"/>
</dbReference>
<reference evidence="1 2" key="1">
    <citation type="journal article" date="2017" name="Gigascience">
        <title>Draft genome of the honey bee ectoparasitic mite, Tropilaelaps mercedesae, is shaped by the parasitic life history.</title>
        <authorList>
            <person name="Dong X."/>
            <person name="Armstrong S.D."/>
            <person name="Xia D."/>
            <person name="Makepeace B.L."/>
            <person name="Darby A.C."/>
            <person name="Kadowaki T."/>
        </authorList>
    </citation>
    <scope>NUCLEOTIDE SEQUENCE [LARGE SCALE GENOMIC DNA]</scope>
    <source>
        <strain evidence="1">Wuxi-XJTLU</strain>
    </source>
</reference>
<name>A0A1V9XXZ5_9ACAR</name>
<dbReference type="AlphaFoldDB" id="A0A1V9XXZ5"/>
<dbReference type="EMBL" id="MNPL01002368">
    <property type="protein sequence ID" value="OQR78331.1"/>
    <property type="molecule type" value="Genomic_DNA"/>
</dbReference>
<keyword evidence="2" id="KW-1185">Reference proteome</keyword>
<sequence length="80" mass="9215">MFIPNPAFASEPTRSAHVRSLLICGEKLDHLTQIKLLEHRRFLFFSTHKVVCVEHRFRWLAGLDGRPVDCSSACYHGRHA</sequence>
<evidence type="ECO:0000313" key="1">
    <source>
        <dbReference type="EMBL" id="OQR78331.1"/>
    </source>
</evidence>
<dbReference type="InParanoid" id="A0A1V9XXZ5"/>
<protein>
    <submittedName>
        <fullName evidence="1">Uncharacterized protein</fullName>
    </submittedName>
</protein>
<proteinExistence type="predicted"/>
<comment type="caution">
    <text evidence="1">The sequence shown here is derived from an EMBL/GenBank/DDBJ whole genome shotgun (WGS) entry which is preliminary data.</text>
</comment>